<evidence type="ECO:0000313" key="2">
    <source>
        <dbReference type="EMBL" id="WTT23623.1"/>
    </source>
</evidence>
<dbReference type="Pfam" id="PF13408">
    <property type="entry name" value="Zn_ribbon_recom"/>
    <property type="match status" value="1"/>
</dbReference>
<name>A0AAU2AJ58_9ACTN</name>
<reference evidence="2" key="1">
    <citation type="submission" date="2022-10" db="EMBL/GenBank/DDBJ databases">
        <title>The complete genomes of actinobacterial strains from the NBC collection.</title>
        <authorList>
            <person name="Joergensen T.S."/>
            <person name="Alvarez Arevalo M."/>
            <person name="Sterndorff E.B."/>
            <person name="Faurdal D."/>
            <person name="Vuksanovic O."/>
            <person name="Mourched A.-S."/>
            <person name="Charusanti P."/>
            <person name="Shaw S."/>
            <person name="Blin K."/>
            <person name="Weber T."/>
        </authorList>
    </citation>
    <scope>NUCLEOTIDE SEQUENCE</scope>
    <source>
        <strain evidence="2">NBC_00093</strain>
    </source>
</reference>
<gene>
    <name evidence="2" type="ORF">OHA22_27925</name>
</gene>
<accession>A0AAU2AJ58</accession>
<feature type="domain" description="Recombinase zinc beta ribbon" evidence="1">
    <location>
        <begin position="1"/>
        <end position="54"/>
    </location>
</feature>
<protein>
    <submittedName>
        <fullName evidence="2">Zinc ribbon domain-containing protein</fullName>
    </submittedName>
</protein>
<dbReference type="InterPro" id="IPR025827">
    <property type="entry name" value="Zn_ribbon_recom_dom"/>
</dbReference>
<sequence length="193" mass="21373">MFTGYLRCGVCKAPMSTKRVAQRGHVIYYCPGRARNACGKVSRRAAPVDQHLEKLVTEWMCGRAAPALGNDDSPAEELRDAQTRISEIGTRKRTLITAWARGDESVSSLRPDDYYQTISAMNSELDLLEKKAAENTVNTEAARPRDYATEWGNGGFEQRRALIGEIFTAVHVMPSGKGRAPFDPAHIRPVYAS</sequence>
<evidence type="ECO:0000259" key="1">
    <source>
        <dbReference type="Pfam" id="PF13408"/>
    </source>
</evidence>
<organism evidence="2">
    <name type="scientific">Streptomyces sp. NBC_00093</name>
    <dbReference type="NCBI Taxonomy" id="2975649"/>
    <lineage>
        <taxon>Bacteria</taxon>
        <taxon>Bacillati</taxon>
        <taxon>Actinomycetota</taxon>
        <taxon>Actinomycetes</taxon>
        <taxon>Kitasatosporales</taxon>
        <taxon>Streptomycetaceae</taxon>
        <taxon>Streptomyces</taxon>
    </lineage>
</organism>
<dbReference type="EMBL" id="CP108222">
    <property type="protein sequence ID" value="WTT23623.1"/>
    <property type="molecule type" value="Genomic_DNA"/>
</dbReference>
<proteinExistence type="predicted"/>
<dbReference type="AlphaFoldDB" id="A0AAU2AJ58"/>